<protein>
    <recommendedName>
        <fullName evidence="10">Ion transport domain-containing protein</fullName>
    </recommendedName>
</protein>
<dbReference type="PANTHER" id="PTHR43336:SF3">
    <property type="entry name" value="GUANYLATE CYCLASE DOMAIN-CONTAINING PROTEIN"/>
    <property type="match status" value="1"/>
</dbReference>
<dbReference type="EMBL" id="JABANO010016949">
    <property type="protein sequence ID" value="KAF4734304.1"/>
    <property type="molecule type" value="Genomic_DNA"/>
</dbReference>
<evidence type="ECO:0008006" key="10">
    <source>
        <dbReference type="Google" id="ProtNLM"/>
    </source>
</evidence>
<proteinExistence type="predicted"/>
<evidence type="ECO:0000256" key="5">
    <source>
        <dbReference type="SAM" id="MobiDB-lite"/>
    </source>
</evidence>
<feature type="transmembrane region" description="Helical" evidence="6">
    <location>
        <begin position="419"/>
        <end position="439"/>
    </location>
</feature>
<organism evidence="8 9">
    <name type="scientific">Perkinsus olseni</name>
    <name type="common">Perkinsus atlanticus</name>
    <dbReference type="NCBI Taxonomy" id="32597"/>
    <lineage>
        <taxon>Eukaryota</taxon>
        <taxon>Sar</taxon>
        <taxon>Alveolata</taxon>
        <taxon>Perkinsozoa</taxon>
        <taxon>Perkinsea</taxon>
        <taxon>Perkinsida</taxon>
        <taxon>Perkinsidae</taxon>
        <taxon>Perkinsus</taxon>
    </lineage>
</organism>
<feature type="chain" id="PRO_5029766249" description="Ion transport domain-containing protein" evidence="7">
    <location>
        <begin position="16"/>
        <end position="555"/>
    </location>
</feature>
<evidence type="ECO:0000256" key="7">
    <source>
        <dbReference type="SAM" id="SignalP"/>
    </source>
</evidence>
<dbReference type="PANTHER" id="PTHR43336">
    <property type="entry name" value="OXYGEN SENSOR HISTIDINE KINASE RESPONSE REGULATOR DEVS/DOSS"/>
    <property type="match status" value="1"/>
</dbReference>
<evidence type="ECO:0000313" key="9">
    <source>
        <dbReference type="Proteomes" id="UP000553632"/>
    </source>
</evidence>
<accession>A0A7J6SMZ4</accession>
<comment type="caution">
    <text evidence="8">The sequence shown here is derived from an EMBL/GenBank/DDBJ whole genome shotgun (WGS) entry which is preliminary data.</text>
</comment>
<dbReference type="GO" id="GO:0016020">
    <property type="term" value="C:membrane"/>
    <property type="evidence" value="ECO:0007669"/>
    <property type="project" value="UniProtKB-SubCell"/>
</dbReference>
<keyword evidence="2 6" id="KW-0812">Transmembrane</keyword>
<name>A0A7J6SMZ4_PEROL</name>
<feature type="transmembrane region" description="Helical" evidence="6">
    <location>
        <begin position="255"/>
        <end position="276"/>
    </location>
</feature>
<comment type="subcellular location">
    <subcellularLocation>
        <location evidence="1">Membrane</location>
        <topology evidence="1">Multi-pass membrane protein</topology>
    </subcellularLocation>
</comment>
<keyword evidence="4 6" id="KW-0472">Membrane</keyword>
<feature type="transmembrane region" description="Helical" evidence="6">
    <location>
        <begin position="228"/>
        <end position="249"/>
    </location>
</feature>
<sequence>MLLPLFLIFTVVLSAAPKSLNTDARANRKALGNFYAADPSDRIHSFAIHDNNTIVMVTNDGSEVECAYRMQDQASQFVVFHIARPCCDYYPGSTDGGGSEGVELEVRERRAVIRNPKGAHQFAFEYLGRLHQLYEAPLGLARPEGKLRKGEKFEGCILSSMTKTGVGMITLHRLPGGLFSHFYGKWIKFCSIIIDKVWFSATTTILTLYALFGDDIRMACFDPSADSAFNTITIICLVVFALEIVFQSFGKPEYFGGFFFLLDVLSSASLILDLTYVAEDLFGDGSGAAGQGDVARAGRMSRAGTKAGRVVRIIRLIRLIRIAKMYKAFLDAQQREARHKEKQRLARSASTPLDDDDDDEEESNGEEEEAEEGFDPDSQSDISEDFLEDFDPAEGLDLESVEPESRVGKKLSERTTQKLIILILLMLFMIPVFTISDIVPRSAQYGVDSMYTSYIEYVQECLASGQQSVETLARRSLYTNKLFHFLYAHNWESRETDCPGGNTVCVSSYVSHLAWIGYYTEGTDPCWTHPHLDNITARDIRLEFDDTFNGDDFLV</sequence>
<gene>
    <name evidence="8" type="ORF">FOZ63_011830</name>
</gene>
<dbReference type="Gene3D" id="1.20.120.350">
    <property type="entry name" value="Voltage-gated potassium channels. Chain C"/>
    <property type="match status" value="1"/>
</dbReference>
<feature type="non-terminal residue" evidence="8">
    <location>
        <position position="1"/>
    </location>
</feature>
<dbReference type="InterPro" id="IPR027359">
    <property type="entry name" value="Volt_channel_dom_sf"/>
</dbReference>
<evidence type="ECO:0000256" key="6">
    <source>
        <dbReference type="SAM" id="Phobius"/>
    </source>
</evidence>
<evidence type="ECO:0000256" key="4">
    <source>
        <dbReference type="ARBA" id="ARBA00023136"/>
    </source>
</evidence>
<feature type="transmembrane region" description="Helical" evidence="6">
    <location>
        <begin position="197"/>
        <end position="216"/>
    </location>
</feature>
<dbReference type="Proteomes" id="UP000553632">
    <property type="component" value="Unassembled WGS sequence"/>
</dbReference>
<dbReference type="AlphaFoldDB" id="A0A7J6SMZ4"/>
<evidence type="ECO:0000256" key="3">
    <source>
        <dbReference type="ARBA" id="ARBA00022989"/>
    </source>
</evidence>
<evidence type="ECO:0000256" key="2">
    <source>
        <dbReference type="ARBA" id="ARBA00022692"/>
    </source>
</evidence>
<keyword evidence="9" id="KW-1185">Reference proteome</keyword>
<reference evidence="8 9" key="1">
    <citation type="submission" date="2020-04" db="EMBL/GenBank/DDBJ databases">
        <title>Perkinsus olseni comparative genomics.</title>
        <authorList>
            <person name="Bogema D.R."/>
        </authorList>
    </citation>
    <scope>NUCLEOTIDE SEQUENCE [LARGE SCALE GENOMIC DNA]</scope>
    <source>
        <strain evidence="8 9">ATCC PRA-207</strain>
    </source>
</reference>
<keyword evidence="3 6" id="KW-1133">Transmembrane helix</keyword>
<evidence type="ECO:0000256" key="1">
    <source>
        <dbReference type="ARBA" id="ARBA00004141"/>
    </source>
</evidence>
<feature type="compositionally biased region" description="Acidic residues" evidence="5">
    <location>
        <begin position="353"/>
        <end position="375"/>
    </location>
</feature>
<feature type="signal peptide" evidence="7">
    <location>
        <begin position="1"/>
        <end position="15"/>
    </location>
</feature>
<feature type="region of interest" description="Disordered" evidence="5">
    <location>
        <begin position="340"/>
        <end position="383"/>
    </location>
</feature>
<evidence type="ECO:0000313" key="8">
    <source>
        <dbReference type="EMBL" id="KAF4734304.1"/>
    </source>
</evidence>
<keyword evidence="7" id="KW-0732">Signal</keyword>